<keyword evidence="13" id="KW-1185">Reference proteome</keyword>
<evidence type="ECO:0000259" key="9">
    <source>
        <dbReference type="PROSITE" id="PS50075"/>
    </source>
</evidence>
<evidence type="ECO:0000256" key="6">
    <source>
        <dbReference type="ARBA" id="ARBA00023268"/>
    </source>
</evidence>
<dbReference type="InterPro" id="IPR014031">
    <property type="entry name" value="Ketoacyl_synth_C"/>
</dbReference>
<reference evidence="13" key="1">
    <citation type="submission" date="2023-07" db="EMBL/GenBank/DDBJ databases">
        <title>Whole genome shotgun sequence of Streptomyces cacaoi subsp. asoensis NBRC 13813.</title>
        <authorList>
            <person name="Komaki H."/>
            <person name="Tamura T."/>
        </authorList>
    </citation>
    <scope>NUCLEOTIDE SEQUENCE [LARGE SCALE GENOMIC DNA]</scope>
    <source>
        <strain evidence="13">NBRC 13813</strain>
    </source>
</reference>
<dbReference type="SMART" id="SM00823">
    <property type="entry name" value="PKS_PP"/>
    <property type="match status" value="1"/>
</dbReference>
<dbReference type="InterPro" id="IPR014043">
    <property type="entry name" value="Acyl_transferase_dom"/>
</dbReference>
<dbReference type="Pfam" id="PF16197">
    <property type="entry name" value="KAsynt_C_assoc"/>
    <property type="match status" value="1"/>
</dbReference>
<evidence type="ECO:0000256" key="5">
    <source>
        <dbReference type="ARBA" id="ARBA00023194"/>
    </source>
</evidence>
<accession>A0ABQ3S5U6</accession>
<dbReference type="InterPro" id="IPR016035">
    <property type="entry name" value="Acyl_Trfase/lysoPLipase"/>
</dbReference>
<dbReference type="PROSITE" id="PS50075">
    <property type="entry name" value="CARRIER"/>
    <property type="match status" value="1"/>
</dbReference>
<dbReference type="Gene3D" id="3.40.50.720">
    <property type="entry name" value="NAD(P)-binding Rossmann-like Domain"/>
    <property type="match status" value="1"/>
</dbReference>
<dbReference type="InterPro" id="IPR013968">
    <property type="entry name" value="PKS_KR"/>
</dbReference>
<dbReference type="InterPro" id="IPR032821">
    <property type="entry name" value="PKS_assoc"/>
</dbReference>
<dbReference type="InterPro" id="IPR055123">
    <property type="entry name" value="SpnB-like_Rossmann"/>
</dbReference>
<dbReference type="Gene3D" id="3.40.366.10">
    <property type="entry name" value="Malonyl-Coenzyme A Acyl Carrier Protein, domain 2"/>
    <property type="match status" value="1"/>
</dbReference>
<evidence type="ECO:0000256" key="8">
    <source>
        <dbReference type="PROSITE-ProRule" id="PRU01363"/>
    </source>
</evidence>
<evidence type="ECO:0000256" key="4">
    <source>
        <dbReference type="ARBA" id="ARBA00022679"/>
    </source>
</evidence>
<dbReference type="Gene3D" id="3.30.70.3290">
    <property type="match status" value="1"/>
</dbReference>
<keyword evidence="5" id="KW-0045">Antibiotic biosynthesis</keyword>
<dbReference type="InterPro" id="IPR050091">
    <property type="entry name" value="PKS_NRPS_Biosynth_Enz"/>
</dbReference>
<dbReference type="Pfam" id="PF22953">
    <property type="entry name" value="SpnB_Rossmann"/>
    <property type="match status" value="1"/>
</dbReference>
<evidence type="ECO:0000259" key="11">
    <source>
        <dbReference type="PROSITE" id="PS52019"/>
    </source>
</evidence>
<name>A0ABQ3S5U6_9ACTN</name>
<dbReference type="InterPro" id="IPR049552">
    <property type="entry name" value="PKS_DH_N"/>
</dbReference>
<feature type="domain" description="Carrier" evidence="9">
    <location>
        <begin position="1735"/>
        <end position="1810"/>
    </location>
</feature>
<dbReference type="InterPro" id="IPR020841">
    <property type="entry name" value="PKS_Beta-ketoAc_synthase_dom"/>
</dbReference>
<dbReference type="Pfam" id="PF21089">
    <property type="entry name" value="PKS_DH_N"/>
    <property type="match status" value="1"/>
</dbReference>
<evidence type="ECO:0000256" key="3">
    <source>
        <dbReference type="ARBA" id="ARBA00022553"/>
    </source>
</evidence>
<organism evidence="12 13">
    <name type="scientific">Streptomyces asoensis</name>
    <dbReference type="NCBI Taxonomy" id="249586"/>
    <lineage>
        <taxon>Bacteria</taxon>
        <taxon>Bacillati</taxon>
        <taxon>Actinomycetota</taxon>
        <taxon>Actinomycetes</taxon>
        <taxon>Kitasatosporales</taxon>
        <taxon>Streptomycetaceae</taxon>
        <taxon>Streptomyces</taxon>
    </lineage>
</organism>
<feature type="region of interest" description="N-terminal hotdog fold" evidence="8">
    <location>
        <begin position="938"/>
        <end position="1066"/>
    </location>
</feature>
<dbReference type="SUPFAM" id="SSF51735">
    <property type="entry name" value="NAD(P)-binding Rossmann-fold domains"/>
    <property type="match status" value="2"/>
</dbReference>
<keyword evidence="2" id="KW-0596">Phosphopantetheine</keyword>
<dbReference type="PROSITE" id="PS00606">
    <property type="entry name" value="KS3_1"/>
    <property type="match status" value="1"/>
</dbReference>
<evidence type="ECO:0000313" key="13">
    <source>
        <dbReference type="Proteomes" id="UP000649259"/>
    </source>
</evidence>
<dbReference type="InterPro" id="IPR036291">
    <property type="entry name" value="NAD(P)-bd_dom_sf"/>
</dbReference>
<dbReference type="InterPro" id="IPR049900">
    <property type="entry name" value="PKS_mFAS_DH"/>
</dbReference>
<feature type="domain" description="PKS/mFAS DH" evidence="11">
    <location>
        <begin position="938"/>
        <end position="1234"/>
    </location>
</feature>
<dbReference type="InterPro" id="IPR057326">
    <property type="entry name" value="KR_dom"/>
</dbReference>
<evidence type="ECO:0000259" key="10">
    <source>
        <dbReference type="PROSITE" id="PS52004"/>
    </source>
</evidence>
<dbReference type="InterPro" id="IPR036736">
    <property type="entry name" value="ACP-like_sf"/>
</dbReference>
<dbReference type="Gene3D" id="1.10.1200.10">
    <property type="entry name" value="ACP-like"/>
    <property type="match status" value="1"/>
</dbReference>
<dbReference type="InterPro" id="IPR014030">
    <property type="entry name" value="Ketoacyl_synth_N"/>
</dbReference>
<dbReference type="SMART" id="SM00826">
    <property type="entry name" value="PKS_DH"/>
    <property type="match status" value="1"/>
</dbReference>
<feature type="active site" description="Proton donor; for dehydratase activity" evidence="8">
    <location>
        <position position="1151"/>
    </location>
</feature>
<dbReference type="EMBL" id="BNEB01000005">
    <property type="protein sequence ID" value="GHI63484.1"/>
    <property type="molecule type" value="Genomic_DNA"/>
</dbReference>
<dbReference type="InterPro" id="IPR042104">
    <property type="entry name" value="PKS_dehydratase_sf"/>
</dbReference>
<dbReference type="InterPro" id="IPR016039">
    <property type="entry name" value="Thiolase-like"/>
</dbReference>
<keyword evidence="7" id="KW-0012">Acyltransferase</keyword>
<dbReference type="SMART" id="SM00827">
    <property type="entry name" value="PKS_AT"/>
    <property type="match status" value="1"/>
</dbReference>
<dbReference type="PROSITE" id="PS52019">
    <property type="entry name" value="PKS_MFAS_DH"/>
    <property type="match status" value="1"/>
</dbReference>
<dbReference type="CDD" id="cd00833">
    <property type="entry name" value="PKS"/>
    <property type="match status" value="1"/>
</dbReference>
<dbReference type="InterPro" id="IPR018201">
    <property type="entry name" value="Ketoacyl_synth_AS"/>
</dbReference>
<dbReference type="InterPro" id="IPR049551">
    <property type="entry name" value="PKS_DH_C"/>
</dbReference>
<dbReference type="InterPro" id="IPR020806">
    <property type="entry name" value="PKS_PP-bd"/>
</dbReference>
<dbReference type="Pfam" id="PF08659">
    <property type="entry name" value="KR"/>
    <property type="match status" value="1"/>
</dbReference>
<evidence type="ECO:0000256" key="2">
    <source>
        <dbReference type="ARBA" id="ARBA00022450"/>
    </source>
</evidence>
<dbReference type="Gene3D" id="3.40.47.10">
    <property type="match status" value="1"/>
</dbReference>
<dbReference type="PANTHER" id="PTHR43775">
    <property type="entry name" value="FATTY ACID SYNTHASE"/>
    <property type="match status" value="1"/>
</dbReference>
<dbReference type="PROSITE" id="PS52004">
    <property type="entry name" value="KS3_2"/>
    <property type="match status" value="1"/>
</dbReference>
<keyword evidence="3" id="KW-0597">Phosphoprotein</keyword>
<proteinExistence type="predicted"/>
<feature type="active site" description="Proton acceptor; for dehydratase activity" evidence="8">
    <location>
        <position position="970"/>
    </location>
</feature>
<keyword evidence="6" id="KW-0511">Multifunctional enzyme</keyword>
<dbReference type="SMART" id="SM00825">
    <property type="entry name" value="PKS_KS"/>
    <property type="match status" value="1"/>
</dbReference>
<sequence>MADESKLRDYLKRTLAEARRSHQRVLELEAEKSEPVAVVGMACRLPGGVAGPDDLWRLVSEGRDGMSGFPSDRGWDLEGVFDSAPGQAGTSYVPRGGFLHDAAEFDAGFFGISPREALAMDPQQRLLLETSWEALEQAGIDPGALKGQEVAVFSGVYEQGYGFSTAELEGFIGTGAMTSVASGRVSYVLGLEGPAVTVDAACSSSLVAIHLAAQALRQGECSLALAGGATVMATPGAFVAFSRHGGLAVDGRIKAFSDAADGTGWAEGVGVVVLERLSEARRRGHRILAVIRGSAVNQDGASNGLTAPNGPSQQQVIRKALANAGLSPADVDVVEGHGTGTVLGDPIEAQALIATYGQDRPEDRPLWLGSLKSNIGHTQAAAGVAGVIKMVQALRHGIMPPTLHVDAPSTKVDWTAGAVELLTEARAWPDTGRPRRAGVSSFGVSGTNAHLILEQAPQEQSVTPLESVPESMVDVGDGVVPLVVSAKSAGSLAGQAERLASFVESGETVSLTDVAGALVAQRAVLSERAVVVAGSRGEAVAGLEALARGDSHPGVVAGGLSSSVVAGRTVVVFPGQGSQWVGMGRELLDSSGVFAERVGECAAALERWVDWSLVDVLRGDAPVDVLERVDVVQPASFAVMVGLAAVWASVGVVPDAVVGHSQGEIAAACVAGALSLEDAARIVAVRSQVIAGDLAGRGGMASVALSEAEALERLARWADRVEVAAVNGPSSVVIAGDAEALDEAVDVLEDQGVRVRRIAVDYASHTRHVEAIEDVLATAFADIRAQAPLIPFYSTVTGGWVRESNVLDGGYWYRNLRSQVRFGPAIADLLAGGHTVFVEASAHPVLVQPVNEIVDQAGTDAVVGGSLRRGEGGPRRLLTSMAELFVRGVPVDWAGVLPAGAATTHVELPTYAFDHEHYWLRSAPVADAVALGQAGADHPLIGAVVAVPETGGVLCTSRLSLRAHPWLADHAVSGVVLVPGTGLVELVVRAGDEVGCGVVEELVIEAPLVVPESGGVRVQVAVGGLDESGARAVTVYSASEDTAGDHDSGVWTRHATGRLRPAPAGSKGIAGSTDIAGFDVSVWPPVGAERVPLDVGGLYEEMRGRGYAFGPAFRGLRAVWRRGEEVFAEVVLPEEQRETAVRFGIHPALFDAAMHARQLVRPDEAVAGSGGSRTVLPFSWNDVALHAVGASALRVRLVSPGPDVLSLQAADETGEPVLTMDSLVFREVSANRLGAAAGAGGGDGFLFRVEWAELPMPAVGSDRVASWVALAGAEEVAAAAVDAPDVVVLEAYGDGTGGGDEVLALTVRVLGVVQAWLVAPAFENGKLVVITRGAMPAGGDADVTDPAGAAVWGLIRAAQSENPDRIVLVDLDPAGSAGAGPVLGPVLATGEPLVAVRGTALSAPRLVRAAAVETERAAAADADADADAGAETGTKTESAYAFAPEGTVLVTGGTGSLGTLVARHLVAEHGVRHLLLVSRRGMEAEGARELVAELGELGAESVVVTACDVADRAAVAELVGSVSAQHPLTGVVHTAGVLDDGVIGALTPERLAYVFGPKVAAVGHLDELTRDMDLSVFAVFSSASGLIGSAGQGNYAAANAYLDAVAHRRRAAGLPGVSMAWGLWEQSAGLTAHLGAVDQARMSRGGILPIAPAEGMALFDAALRGSAALVVPIKLDLRRLRADAAAGRGLPGLVGGLVQGGRRQVRAGGRQVGVGESGGGLAARLAGLSAQEQEALLLDFVRGHVAVVLGHAGMAKVGAETAFKDSGFDSLTSVELRNRLRGATGLKLAATVVFDYPNPLSLARHLHREVIPDGVTADPDVDVDEARLRRGLASLPLARLRAAGLLDALVRLVELDDHEPPIGMVDDADDETAIADLNVDDLVQLALGDK</sequence>
<dbReference type="InterPro" id="IPR009081">
    <property type="entry name" value="PP-bd_ACP"/>
</dbReference>
<dbReference type="SMART" id="SM00822">
    <property type="entry name" value="PKS_KR"/>
    <property type="match status" value="1"/>
</dbReference>
<dbReference type="InterPro" id="IPR016036">
    <property type="entry name" value="Malonyl_transacylase_ACP-bd"/>
</dbReference>
<dbReference type="PANTHER" id="PTHR43775:SF51">
    <property type="entry name" value="INACTIVE PHENOLPHTHIOCEROL SYNTHESIS POLYKETIDE SYNTHASE TYPE I PKS1-RELATED"/>
    <property type="match status" value="1"/>
</dbReference>
<dbReference type="SMART" id="SM01294">
    <property type="entry name" value="PKS_PP_betabranch"/>
    <property type="match status" value="1"/>
</dbReference>
<protein>
    <submittedName>
        <fullName evidence="12">Polyketide synthase</fullName>
    </submittedName>
</protein>
<dbReference type="CDD" id="cd08956">
    <property type="entry name" value="KR_3_FAS_SDR_x"/>
    <property type="match status" value="1"/>
</dbReference>
<dbReference type="PROSITE" id="PS00012">
    <property type="entry name" value="PHOSPHOPANTETHEINE"/>
    <property type="match status" value="1"/>
</dbReference>
<evidence type="ECO:0000313" key="12">
    <source>
        <dbReference type="EMBL" id="GHI63484.1"/>
    </source>
</evidence>
<dbReference type="SUPFAM" id="SSF55048">
    <property type="entry name" value="Probable ACP-binding domain of malonyl-CoA ACP transacylase"/>
    <property type="match status" value="1"/>
</dbReference>
<dbReference type="Gene3D" id="3.10.129.110">
    <property type="entry name" value="Polyketide synthase dehydratase"/>
    <property type="match status" value="1"/>
</dbReference>
<feature type="domain" description="Ketosynthase family 3 (KS3)" evidence="10">
    <location>
        <begin position="33"/>
        <end position="455"/>
    </location>
</feature>
<dbReference type="InterPro" id="IPR006162">
    <property type="entry name" value="Ppantetheine_attach_site"/>
</dbReference>
<comment type="pathway">
    <text evidence="1">Antibiotic biosynthesis.</text>
</comment>
<feature type="region of interest" description="C-terminal hotdog fold" evidence="8">
    <location>
        <begin position="1088"/>
        <end position="1234"/>
    </location>
</feature>
<evidence type="ECO:0000256" key="1">
    <source>
        <dbReference type="ARBA" id="ARBA00004792"/>
    </source>
</evidence>
<dbReference type="SUPFAM" id="SSF47336">
    <property type="entry name" value="ACP-like"/>
    <property type="match status" value="1"/>
</dbReference>
<dbReference type="InterPro" id="IPR020807">
    <property type="entry name" value="PKS_DH"/>
</dbReference>
<dbReference type="Proteomes" id="UP000649259">
    <property type="component" value="Unassembled WGS sequence"/>
</dbReference>
<comment type="caution">
    <text evidence="12">The sequence shown here is derived from an EMBL/GenBank/DDBJ whole genome shotgun (WGS) entry which is preliminary data.</text>
</comment>
<dbReference type="Pfam" id="PF00698">
    <property type="entry name" value="Acyl_transf_1"/>
    <property type="match status" value="1"/>
</dbReference>
<dbReference type="SUPFAM" id="SSF53901">
    <property type="entry name" value="Thiolase-like"/>
    <property type="match status" value="1"/>
</dbReference>
<dbReference type="Pfam" id="PF00109">
    <property type="entry name" value="ketoacyl-synt"/>
    <property type="match status" value="1"/>
</dbReference>
<dbReference type="Pfam" id="PF02801">
    <property type="entry name" value="Ketoacyl-synt_C"/>
    <property type="match status" value="1"/>
</dbReference>
<dbReference type="Pfam" id="PF00550">
    <property type="entry name" value="PP-binding"/>
    <property type="match status" value="1"/>
</dbReference>
<dbReference type="InterPro" id="IPR001227">
    <property type="entry name" value="Ac_transferase_dom_sf"/>
</dbReference>
<keyword evidence="4" id="KW-0808">Transferase</keyword>
<gene>
    <name evidence="12" type="primary">rifC</name>
    <name evidence="12" type="ORF">Saso_51340</name>
</gene>
<evidence type="ECO:0000256" key="7">
    <source>
        <dbReference type="ARBA" id="ARBA00023315"/>
    </source>
</evidence>
<dbReference type="Pfam" id="PF14765">
    <property type="entry name" value="PS-DH"/>
    <property type="match status" value="1"/>
</dbReference>
<dbReference type="SUPFAM" id="SSF52151">
    <property type="entry name" value="FabD/lysophospholipase-like"/>
    <property type="match status" value="1"/>
</dbReference>